<proteinExistence type="predicted"/>
<protein>
    <submittedName>
        <fullName evidence="3">Uncharacterized protein</fullName>
    </submittedName>
</protein>
<evidence type="ECO:0000256" key="2">
    <source>
        <dbReference type="SAM" id="MobiDB-lite"/>
    </source>
</evidence>
<comment type="caution">
    <text evidence="3">The sequence shown here is derived from an EMBL/GenBank/DDBJ whole genome shotgun (WGS) entry which is preliminary data.</text>
</comment>
<sequence length="398" mass="44169">MREAFPENLVRRLGLIARECESSKKGVMFMARICAFSITMDIAINRWKDQGFRDQQGQAGERAAKSPNRQPASQRVHRVKRPVADDAAEEDAEEDEGSEHAWAGAVRLVGEVREVFAGRALSNVNVNAKSGDVHNLDSEQVKEHDRDPAPTEDRDLIQWDDFTTTPAPADAAPTADPYDNAPAYNYGHDSGYDHDYMTDEDDGYAAERETESEADDPSELALPVFPILLPSTANTDVHSEAEVEVEEAEVEVEEAEVEADVEEEVGDPAELALPAMPLLLPLHVGLGMEWGVEAEEDADTDADADADADADTDADTDADAEHEDEDEERNMNGTHSTSPPCRNPSTRAPWWNGAPKHQNQPTHTHQQHNQYEVLTSKIELFEGHWDRDQLKDIRIELS</sequence>
<gene>
    <name evidence="3" type="ORF">B0H17DRAFT_1132831</name>
</gene>
<feature type="region of interest" description="Disordered" evidence="2">
    <location>
        <begin position="296"/>
        <end position="370"/>
    </location>
</feature>
<evidence type="ECO:0000313" key="3">
    <source>
        <dbReference type="EMBL" id="KAJ7692853.1"/>
    </source>
</evidence>
<accession>A0AAD7DLB1</accession>
<organism evidence="3 4">
    <name type="scientific">Mycena rosella</name>
    <name type="common">Pink bonnet</name>
    <name type="synonym">Agaricus rosellus</name>
    <dbReference type="NCBI Taxonomy" id="1033263"/>
    <lineage>
        <taxon>Eukaryota</taxon>
        <taxon>Fungi</taxon>
        <taxon>Dikarya</taxon>
        <taxon>Basidiomycota</taxon>
        <taxon>Agaricomycotina</taxon>
        <taxon>Agaricomycetes</taxon>
        <taxon>Agaricomycetidae</taxon>
        <taxon>Agaricales</taxon>
        <taxon>Marasmiineae</taxon>
        <taxon>Mycenaceae</taxon>
        <taxon>Mycena</taxon>
    </lineage>
</organism>
<feature type="region of interest" description="Disordered" evidence="2">
    <location>
        <begin position="169"/>
        <end position="191"/>
    </location>
</feature>
<feature type="compositionally biased region" description="Basic and acidic residues" evidence="2">
    <location>
        <begin position="131"/>
        <end position="153"/>
    </location>
</feature>
<name>A0AAD7DLB1_MYCRO</name>
<feature type="compositionally biased region" description="Acidic residues" evidence="2">
    <location>
        <begin position="296"/>
        <end position="328"/>
    </location>
</feature>
<reference evidence="3" key="1">
    <citation type="submission" date="2023-03" db="EMBL/GenBank/DDBJ databases">
        <title>Massive genome expansion in bonnet fungi (Mycena s.s.) driven by repeated elements and novel gene families across ecological guilds.</title>
        <authorList>
            <consortium name="Lawrence Berkeley National Laboratory"/>
            <person name="Harder C.B."/>
            <person name="Miyauchi S."/>
            <person name="Viragh M."/>
            <person name="Kuo A."/>
            <person name="Thoen E."/>
            <person name="Andreopoulos B."/>
            <person name="Lu D."/>
            <person name="Skrede I."/>
            <person name="Drula E."/>
            <person name="Henrissat B."/>
            <person name="Morin E."/>
            <person name="Kohler A."/>
            <person name="Barry K."/>
            <person name="LaButti K."/>
            <person name="Morin E."/>
            <person name="Salamov A."/>
            <person name="Lipzen A."/>
            <person name="Mereny Z."/>
            <person name="Hegedus B."/>
            <person name="Baldrian P."/>
            <person name="Stursova M."/>
            <person name="Weitz H."/>
            <person name="Taylor A."/>
            <person name="Grigoriev I.V."/>
            <person name="Nagy L.G."/>
            <person name="Martin F."/>
            <person name="Kauserud H."/>
        </authorList>
    </citation>
    <scope>NUCLEOTIDE SEQUENCE</scope>
    <source>
        <strain evidence="3">CBHHK067</strain>
    </source>
</reference>
<feature type="compositionally biased region" description="Low complexity" evidence="2">
    <location>
        <begin position="357"/>
        <end position="370"/>
    </location>
</feature>
<feature type="compositionally biased region" description="Polar residues" evidence="2">
    <location>
        <begin position="331"/>
        <end position="346"/>
    </location>
</feature>
<dbReference type="Proteomes" id="UP001221757">
    <property type="component" value="Unassembled WGS sequence"/>
</dbReference>
<feature type="compositionally biased region" description="Low complexity" evidence="2">
    <location>
        <begin position="169"/>
        <end position="183"/>
    </location>
</feature>
<keyword evidence="4" id="KW-1185">Reference proteome</keyword>
<dbReference type="EMBL" id="JARKIE010000049">
    <property type="protein sequence ID" value="KAJ7692853.1"/>
    <property type="molecule type" value="Genomic_DNA"/>
</dbReference>
<keyword evidence="1" id="KW-0175">Coiled coil</keyword>
<feature type="coiled-coil region" evidence="1">
    <location>
        <begin position="238"/>
        <end position="265"/>
    </location>
</feature>
<dbReference type="AlphaFoldDB" id="A0AAD7DLB1"/>
<feature type="compositionally biased region" description="Acidic residues" evidence="2">
    <location>
        <begin position="86"/>
        <end position="97"/>
    </location>
</feature>
<feature type="region of interest" description="Disordered" evidence="2">
    <location>
        <begin position="51"/>
        <end position="99"/>
    </location>
</feature>
<feature type="region of interest" description="Disordered" evidence="2">
    <location>
        <begin position="130"/>
        <end position="153"/>
    </location>
</feature>
<evidence type="ECO:0000256" key="1">
    <source>
        <dbReference type="SAM" id="Coils"/>
    </source>
</evidence>
<evidence type="ECO:0000313" key="4">
    <source>
        <dbReference type="Proteomes" id="UP001221757"/>
    </source>
</evidence>